<evidence type="ECO:0000313" key="12">
    <source>
        <dbReference type="Proteomes" id="UP000199397"/>
    </source>
</evidence>
<dbReference type="InterPro" id="IPR022941">
    <property type="entry name" value="SRP54"/>
</dbReference>
<dbReference type="Pfam" id="PF02881">
    <property type="entry name" value="SRP54_N"/>
    <property type="match status" value="1"/>
</dbReference>
<accession>A0A1H4D7S2</accession>
<comment type="subcellular location">
    <subcellularLocation>
        <location evidence="9">Cytoplasm</location>
    </subcellularLocation>
    <text evidence="9">The SRP-RNC complex is targeted to the cytoplasmic membrane.</text>
</comment>
<dbReference type="RefSeq" id="WP_093068605.1">
    <property type="nucleotide sequence ID" value="NZ_FNQP01000011.1"/>
</dbReference>
<comment type="function">
    <text evidence="9">Involved in targeting and insertion of nascent membrane proteins into the cytoplasmic membrane. Binds to the hydrophobic signal sequence of the ribosome-nascent chain (RNC) as it emerges from the ribosomes. The SRP-RNC complex is then targeted to the cytoplasmic membrane where it interacts with the SRP receptor FtsY. Interaction with FtsY leads to the transfer of the RNC complex to the Sec translocase for insertion into the membrane, the hydrolysis of GTP by both Ffh and FtsY, and the dissociation of the SRP-FtsY complex into the individual components.</text>
</comment>
<keyword evidence="2 9" id="KW-0547">Nucleotide-binding</keyword>
<dbReference type="GO" id="GO:0003924">
    <property type="term" value="F:GTPase activity"/>
    <property type="evidence" value="ECO:0007669"/>
    <property type="project" value="UniProtKB-UniRule"/>
</dbReference>
<comment type="subunit">
    <text evidence="9">Part of the signal recognition particle protein translocation system, which is composed of SRP and FtsY. SRP is a ribonucleoprotein composed of Ffh and a 4.5S RNA molecule.</text>
</comment>
<dbReference type="InterPro" id="IPR042101">
    <property type="entry name" value="SRP54_N_sf"/>
</dbReference>
<dbReference type="Proteomes" id="UP000199397">
    <property type="component" value="Unassembled WGS sequence"/>
</dbReference>
<keyword evidence="3 9" id="KW-0378">Hydrolase</keyword>
<comment type="similarity">
    <text evidence="1 9">Belongs to the GTP-binding SRP family. SRP54 subfamily.</text>
</comment>
<dbReference type="InterPro" id="IPR036891">
    <property type="entry name" value="Signal_recog_part_SRP54_M_sf"/>
</dbReference>
<feature type="binding site" evidence="9">
    <location>
        <begin position="190"/>
        <end position="194"/>
    </location>
    <ligand>
        <name>GTP</name>
        <dbReference type="ChEBI" id="CHEBI:37565"/>
    </ligand>
</feature>
<evidence type="ECO:0000256" key="1">
    <source>
        <dbReference type="ARBA" id="ARBA00005450"/>
    </source>
</evidence>
<dbReference type="InterPro" id="IPR013822">
    <property type="entry name" value="Signal_recog_particl_SRP54_hlx"/>
</dbReference>
<evidence type="ECO:0000256" key="8">
    <source>
        <dbReference type="ARBA" id="ARBA00048027"/>
    </source>
</evidence>
<dbReference type="PROSITE" id="PS00300">
    <property type="entry name" value="SRP54"/>
    <property type="match status" value="1"/>
</dbReference>
<dbReference type="GO" id="GO:0048500">
    <property type="term" value="C:signal recognition particle"/>
    <property type="evidence" value="ECO:0007669"/>
    <property type="project" value="UniProtKB-UniRule"/>
</dbReference>
<evidence type="ECO:0000256" key="3">
    <source>
        <dbReference type="ARBA" id="ARBA00022801"/>
    </source>
</evidence>
<keyword evidence="4 9" id="KW-0694">RNA-binding</keyword>
<evidence type="ECO:0000256" key="5">
    <source>
        <dbReference type="ARBA" id="ARBA00023134"/>
    </source>
</evidence>
<evidence type="ECO:0000256" key="4">
    <source>
        <dbReference type="ARBA" id="ARBA00022884"/>
    </source>
</evidence>
<organism evidence="11 12">
    <name type="scientific">Thiothrix caldifontis</name>
    <dbReference type="NCBI Taxonomy" id="525918"/>
    <lineage>
        <taxon>Bacteria</taxon>
        <taxon>Pseudomonadati</taxon>
        <taxon>Pseudomonadota</taxon>
        <taxon>Gammaproteobacteria</taxon>
        <taxon>Thiotrichales</taxon>
        <taxon>Thiotrichaceae</taxon>
        <taxon>Thiothrix</taxon>
    </lineage>
</organism>
<dbReference type="EMBL" id="FNQP01000011">
    <property type="protein sequence ID" value="SEA68687.1"/>
    <property type="molecule type" value="Genomic_DNA"/>
</dbReference>
<evidence type="ECO:0000313" key="11">
    <source>
        <dbReference type="EMBL" id="SEA68687.1"/>
    </source>
</evidence>
<dbReference type="SUPFAM" id="SSF52540">
    <property type="entry name" value="P-loop containing nucleoside triphosphate hydrolases"/>
    <property type="match status" value="1"/>
</dbReference>
<dbReference type="STRING" id="525918.SAMN05660964_02189"/>
<evidence type="ECO:0000256" key="7">
    <source>
        <dbReference type="ARBA" id="ARBA00023274"/>
    </source>
</evidence>
<keyword evidence="12" id="KW-1185">Reference proteome</keyword>
<dbReference type="Gene3D" id="3.40.50.300">
    <property type="entry name" value="P-loop containing nucleotide triphosphate hydrolases"/>
    <property type="match status" value="1"/>
</dbReference>
<evidence type="ECO:0000256" key="9">
    <source>
        <dbReference type="HAMAP-Rule" id="MF_00306"/>
    </source>
</evidence>
<dbReference type="PANTHER" id="PTHR11564:SF5">
    <property type="entry name" value="SIGNAL RECOGNITION PARTICLE SUBUNIT SRP54"/>
    <property type="match status" value="1"/>
</dbReference>
<dbReference type="GO" id="GO:0005525">
    <property type="term" value="F:GTP binding"/>
    <property type="evidence" value="ECO:0007669"/>
    <property type="project" value="UniProtKB-UniRule"/>
</dbReference>
<sequence length="461" mass="50055">MFENLSERLSQTVKKLRGQARLTDENIKDALRDVRMALLEADVALPVVREFTNRVRERAIGQEVLESLSPGQALIKVVNDELVDLMGKANESLSLNAQPPAVILMAGLQGAGKTTTVGKLTRFLKERQNKSVMVASCDVYRPAAIKQLETIAGQTGGVFFPSEVAQKPVEIAKAAIAQAKLKYMDVLIIDTAGRLHVDADMMAEIQAIHAAVNPVETLFVVDSMTGQDAANTAKAFGDALPLTGVVLTKADGDARGGAALSVRYITGKPIKFIGMGEKLDALEPFHPERMASRILGMGDVLSLIEEAQRQVDHKKAAQLAKKLNKGKSFDFEDLRDQMLQMQKMGGMAGLMDKLPGMGNLPANVKDQANDKEVRRMIAIINSMTLEERRNPDIIKASRKRRIAAGCGLQVQDVNRLLKQHLQMSKMMKQFSKGGLRKLMGGMKGKLPMGGGGFPPMGGFPG</sequence>
<dbReference type="AlphaFoldDB" id="A0A1H4D7S2"/>
<dbReference type="SMART" id="SM00963">
    <property type="entry name" value="SRP54_N"/>
    <property type="match status" value="1"/>
</dbReference>
<dbReference type="Pfam" id="PF00448">
    <property type="entry name" value="SRP54"/>
    <property type="match status" value="1"/>
</dbReference>
<dbReference type="Gene3D" id="1.20.120.140">
    <property type="entry name" value="Signal recognition particle SRP54, nucleotide-binding domain"/>
    <property type="match status" value="1"/>
</dbReference>
<dbReference type="SMART" id="SM00382">
    <property type="entry name" value="AAA"/>
    <property type="match status" value="1"/>
</dbReference>
<dbReference type="NCBIfam" id="TIGR00959">
    <property type="entry name" value="ffh"/>
    <property type="match status" value="1"/>
</dbReference>
<name>A0A1H4D7S2_9GAMM</name>
<dbReference type="FunFam" id="3.40.50.300:FF:000022">
    <property type="entry name" value="Signal recognition particle 54 kDa subunit"/>
    <property type="match status" value="1"/>
</dbReference>
<dbReference type="InterPro" id="IPR027417">
    <property type="entry name" value="P-loop_NTPase"/>
</dbReference>
<evidence type="ECO:0000259" key="10">
    <source>
        <dbReference type="PROSITE" id="PS00300"/>
    </source>
</evidence>
<dbReference type="PANTHER" id="PTHR11564">
    <property type="entry name" value="SIGNAL RECOGNITION PARTICLE 54K PROTEIN SRP54"/>
    <property type="match status" value="1"/>
</dbReference>
<feature type="domain" description="SRP54-type proteins GTP-binding" evidence="10">
    <location>
        <begin position="269"/>
        <end position="282"/>
    </location>
</feature>
<proteinExistence type="inferred from homology"/>
<dbReference type="GO" id="GO:0008312">
    <property type="term" value="F:7S RNA binding"/>
    <property type="evidence" value="ECO:0007669"/>
    <property type="project" value="InterPro"/>
</dbReference>
<keyword evidence="5 9" id="KW-0342">GTP-binding</keyword>
<protein>
    <recommendedName>
        <fullName evidence="9">Signal recognition particle protein</fullName>
        <ecNumber evidence="9">3.6.5.4</ecNumber>
    </recommendedName>
    <alternativeName>
        <fullName evidence="9">Fifty-four homolog</fullName>
    </alternativeName>
</protein>
<dbReference type="Gene3D" id="1.10.260.30">
    <property type="entry name" value="Signal recognition particle, SRP54 subunit, M-domain"/>
    <property type="match status" value="1"/>
</dbReference>
<dbReference type="Pfam" id="PF02978">
    <property type="entry name" value="SRP_SPB"/>
    <property type="match status" value="1"/>
</dbReference>
<dbReference type="InterPro" id="IPR004125">
    <property type="entry name" value="Signal_recog_particle_SRP54_M"/>
</dbReference>
<dbReference type="InterPro" id="IPR000897">
    <property type="entry name" value="SRP54_GTPase_dom"/>
</dbReference>
<dbReference type="HAMAP" id="MF_00306">
    <property type="entry name" value="SRP54"/>
    <property type="match status" value="1"/>
</dbReference>
<comment type="catalytic activity">
    <reaction evidence="8 9">
        <text>GTP + H2O = GDP + phosphate + H(+)</text>
        <dbReference type="Rhea" id="RHEA:19669"/>
        <dbReference type="ChEBI" id="CHEBI:15377"/>
        <dbReference type="ChEBI" id="CHEBI:15378"/>
        <dbReference type="ChEBI" id="CHEBI:37565"/>
        <dbReference type="ChEBI" id="CHEBI:43474"/>
        <dbReference type="ChEBI" id="CHEBI:58189"/>
        <dbReference type="EC" id="3.6.5.4"/>
    </reaction>
</comment>
<evidence type="ECO:0000256" key="2">
    <source>
        <dbReference type="ARBA" id="ARBA00022741"/>
    </source>
</evidence>
<dbReference type="OrthoDB" id="9804720at2"/>
<keyword evidence="6 9" id="KW-0733">Signal recognition particle</keyword>
<gene>
    <name evidence="9" type="primary">ffh</name>
    <name evidence="11" type="ORF">SAMN05660964_02189</name>
</gene>
<dbReference type="SUPFAM" id="SSF47446">
    <property type="entry name" value="Signal peptide-binding domain"/>
    <property type="match status" value="1"/>
</dbReference>
<keyword evidence="9" id="KW-0963">Cytoplasm</keyword>
<keyword evidence="7 9" id="KW-0687">Ribonucleoprotein</keyword>
<dbReference type="CDD" id="cd18539">
    <property type="entry name" value="SRP_G"/>
    <property type="match status" value="1"/>
</dbReference>
<dbReference type="GO" id="GO:0006614">
    <property type="term" value="P:SRP-dependent cotranslational protein targeting to membrane"/>
    <property type="evidence" value="ECO:0007669"/>
    <property type="project" value="InterPro"/>
</dbReference>
<comment type="domain">
    <text evidence="9">Composed of three domains: the N-terminal N domain, which is responsible for interactions with the ribosome, the central G domain, which binds GTP, and the C-terminal M domain, which binds the RNA and the signal sequence of the RNC.</text>
</comment>
<dbReference type="EC" id="3.6.5.4" evidence="9"/>
<dbReference type="InterPro" id="IPR004780">
    <property type="entry name" value="SRP"/>
</dbReference>
<evidence type="ECO:0000256" key="6">
    <source>
        <dbReference type="ARBA" id="ARBA00023135"/>
    </source>
</evidence>
<reference evidence="11 12" key="1">
    <citation type="submission" date="2016-10" db="EMBL/GenBank/DDBJ databases">
        <authorList>
            <person name="de Groot N.N."/>
        </authorList>
    </citation>
    <scope>NUCLEOTIDE SEQUENCE [LARGE SCALE GENOMIC DNA]</scope>
    <source>
        <strain evidence="11 12">DSM 21228</strain>
    </source>
</reference>
<feature type="binding site" evidence="9">
    <location>
        <begin position="107"/>
        <end position="114"/>
    </location>
    <ligand>
        <name>GTP</name>
        <dbReference type="ChEBI" id="CHEBI:37565"/>
    </ligand>
</feature>
<dbReference type="SMART" id="SM00962">
    <property type="entry name" value="SRP54"/>
    <property type="match status" value="1"/>
</dbReference>
<dbReference type="InterPro" id="IPR003593">
    <property type="entry name" value="AAA+_ATPase"/>
</dbReference>
<feature type="binding site" evidence="9">
    <location>
        <begin position="248"/>
        <end position="251"/>
    </location>
    <ligand>
        <name>GTP</name>
        <dbReference type="ChEBI" id="CHEBI:37565"/>
    </ligand>
</feature>